<reference evidence="2" key="1">
    <citation type="journal article" date="2019" name="Int. J. Syst. Evol. Microbiol.">
        <title>The Global Catalogue of Microorganisms (GCM) 10K type strain sequencing project: providing services to taxonomists for standard genome sequencing and annotation.</title>
        <authorList>
            <consortium name="The Broad Institute Genomics Platform"/>
            <consortium name="The Broad Institute Genome Sequencing Center for Infectious Disease"/>
            <person name="Wu L."/>
            <person name="Ma J."/>
        </authorList>
    </citation>
    <scope>NUCLEOTIDE SEQUENCE [LARGE SCALE GENOMIC DNA]</scope>
    <source>
        <strain evidence="2">JCM 18326</strain>
    </source>
</reference>
<name>A0ABP9D9A9_9BACT</name>
<dbReference type="SUPFAM" id="SSF51658">
    <property type="entry name" value="Xylose isomerase-like"/>
    <property type="match status" value="1"/>
</dbReference>
<proteinExistence type="predicted"/>
<evidence type="ECO:0000313" key="2">
    <source>
        <dbReference type="Proteomes" id="UP001500298"/>
    </source>
</evidence>
<dbReference type="RefSeq" id="WP_345371628.1">
    <property type="nucleotide sequence ID" value="NZ_BAABJX010000032.1"/>
</dbReference>
<sequence>MKIKEKGHLSYCTNIHAAETWEETFEALQKYIPKVKQECAPDKSFGIGLRLSAKAAATLLNDDHLQVFKTWMLAQDVYVYTINGFPYGQFHQTIVKDKVYAPDWTTEDRLAYTLQLVDILLALLPEEVEEGSISTCPIAYRYNYPEQQALTQAKENAAIHFLRVAEYCHQAYKATGKKIHIDIEPEPDGILENTSEIIHFFNEYLLPKASVAFRPWVKDYIRVCYDVCHFALVFEEPEKVLTLLEMEEIKVGKIQLSAALGAVIRRQEEFSSVLDQLRAYREDTYLHQVRVQGPTGKVLAFKDLPEVLTEERSVMPIPQEWRIHYHVPLFFENKGLLQSTQQEVITVLQLWLEEPFCSHLEVETYTWSVLPDDMKISLETSIAKEIQWVLEHVELQKIDSYE</sequence>
<organism evidence="1 2">
    <name type="scientific">Algivirga pacifica</name>
    <dbReference type="NCBI Taxonomy" id="1162670"/>
    <lineage>
        <taxon>Bacteria</taxon>
        <taxon>Pseudomonadati</taxon>
        <taxon>Bacteroidota</taxon>
        <taxon>Cytophagia</taxon>
        <taxon>Cytophagales</taxon>
        <taxon>Flammeovirgaceae</taxon>
        <taxon>Algivirga</taxon>
    </lineage>
</organism>
<dbReference type="InterPro" id="IPR036237">
    <property type="entry name" value="Xyl_isomerase-like_sf"/>
</dbReference>
<comment type="caution">
    <text evidence="1">The sequence shown here is derived from an EMBL/GenBank/DDBJ whole genome shotgun (WGS) entry which is preliminary data.</text>
</comment>
<dbReference type="EMBL" id="BAABJX010000032">
    <property type="protein sequence ID" value="GAA4835763.1"/>
    <property type="molecule type" value="Genomic_DNA"/>
</dbReference>
<protein>
    <submittedName>
        <fullName evidence="1">Metabolite traffic protein EboE</fullName>
    </submittedName>
</protein>
<gene>
    <name evidence="1" type="primary">eboE</name>
    <name evidence="1" type="ORF">GCM10023331_21300</name>
</gene>
<dbReference type="Proteomes" id="UP001500298">
    <property type="component" value="Unassembled WGS sequence"/>
</dbReference>
<evidence type="ECO:0000313" key="1">
    <source>
        <dbReference type="EMBL" id="GAA4835763.1"/>
    </source>
</evidence>
<dbReference type="NCBIfam" id="NF035939">
    <property type="entry name" value="TIM_EboE"/>
    <property type="match status" value="1"/>
</dbReference>
<keyword evidence="2" id="KW-1185">Reference proteome</keyword>
<accession>A0ABP9D9A9</accession>